<dbReference type="RefSeq" id="WP_261973372.1">
    <property type="nucleotide sequence ID" value="NZ_CP103460.1"/>
</dbReference>
<dbReference type="Proteomes" id="UP001228636">
    <property type="component" value="Unassembled WGS sequence"/>
</dbReference>
<evidence type="ECO:0000256" key="1">
    <source>
        <dbReference type="SAM" id="SignalP"/>
    </source>
</evidence>
<dbReference type="AlphaFoldDB" id="A0AAJ1VHE8"/>
<evidence type="ECO:0000313" key="3">
    <source>
        <dbReference type="Proteomes" id="UP001228636"/>
    </source>
</evidence>
<proteinExistence type="predicted"/>
<keyword evidence="1" id="KW-0732">Signal</keyword>
<feature type="signal peptide" evidence="1">
    <location>
        <begin position="1"/>
        <end position="19"/>
    </location>
</feature>
<dbReference type="PROSITE" id="PS51257">
    <property type="entry name" value="PROKAR_LIPOPROTEIN"/>
    <property type="match status" value="1"/>
</dbReference>
<dbReference type="Gene3D" id="2.60.120.10">
    <property type="entry name" value="Jelly Rolls"/>
    <property type="match status" value="1"/>
</dbReference>
<protein>
    <recommendedName>
        <fullName evidence="4">D-lyxose ketol-isomerase</fullName>
    </recommendedName>
</protein>
<organism evidence="2 3">
    <name type="scientific">Polaribacter sejongensis</name>
    <dbReference type="NCBI Taxonomy" id="985043"/>
    <lineage>
        <taxon>Bacteria</taxon>
        <taxon>Pseudomonadati</taxon>
        <taxon>Bacteroidota</taxon>
        <taxon>Flavobacteriia</taxon>
        <taxon>Flavobacteriales</taxon>
        <taxon>Flavobacteriaceae</taxon>
    </lineage>
</organism>
<accession>A0AAJ1VHE8</accession>
<dbReference type="EMBL" id="JAUFQH010000010">
    <property type="protein sequence ID" value="MDN3620304.1"/>
    <property type="molecule type" value="Genomic_DNA"/>
</dbReference>
<gene>
    <name evidence="2" type="ORF">QWY81_12635</name>
</gene>
<comment type="caution">
    <text evidence="2">The sequence shown here is derived from an EMBL/GenBank/DDBJ whole genome shotgun (WGS) entry which is preliminary data.</text>
</comment>
<feature type="chain" id="PRO_5042541570" description="D-lyxose ketol-isomerase" evidence="1">
    <location>
        <begin position="20"/>
        <end position="234"/>
    </location>
</feature>
<sequence length="234" mass="26383">MKKQSLLIALLISILFASCLDKVEKKANTEENETTELKQVAKKELKFTNEQFYDADGKFLEEKAKDALMEMLAYHDYPVFEGLRERIWLTDYNKGKYAELGLASIMFVNNEVDKYMLMDIFLLPGQMLGEHMHFAADGNPAKMEGWVVRHGKSYVAGVGLDNRADFPQVVVPQFHWDGKVTANHIIEANEGDFAKLEEVESAHWQMAGPEGVVITEVGNVHTNAGVKRSDPAMN</sequence>
<name>A0AAJ1VHE8_9FLAO</name>
<dbReference type="InterPro" id="IPR014710">
    <property type="entry name" value="RmlC-like_jellyroll"/>
</dbReference>
<evidence type="ECO:0008006" key="4">
    <source>
        <dbReference type="Google" id="ProtNLM"/>
    </source>
</evidence>
<evidence type="ECO:0000313" key="2">
    <source>
        <dbReference type="EMBL" id="MDN3620304.1"/>
    </source>
</evidence>
<reference evidence="2 3" key="1">
    <citation type="journal article" date="2014" name="Int. J. Syst. Evol. Microbiol.">
        <title>Complete genome sequence of Corynebacterium casei LMG S-19264T (=DSM 44701T), isolated from a smear-ripened cheese.</title>
        <authorList>
            <consortium name="US DOE Joint Genome Institute (JGI-PGF)"/>
            <person name="Walter F."/>
            <person name="Albersmeier A."/>
            <person name="Kalinowski J."/>
            <person name="Ruckert C."/>
        </authorList>
    </citation>
    <scope>NUCLEOTIDE SEQUENCE [LARGE SCALE GENOMIC DNA]</scope>
    <source>
        <strain evidence="2 3">CECT 8670</strain>
    </source>
</reference>